<sequence>MSALPAPALDRKYLARGVTRAGVASHCQRPQLEAAHVMVVVVGFCLFLRRLMEVLTVFRCLCLFFVFQMTTLWYLKQTRITKCPQSCRALGHSYLLHGPLSTWPIM</sequence>
<protein>
    <submittedName>
        <fullName evidence="2">Uncharacterized protein</fullName>
    </submittedName>
</protein>
<keyword evidence="1" id="KW-1133">Transmembrane helix</keyword>
<dbReference type="Proteomes" id="UP000076532">
    <property type="component" value="Unassembled WGS sequence"/>
</dbReference>
<name>A0A166LSM9_9AGAM</name>
<keyword evidence="1" id="KW-0472">Membrane</keyword>
<organism evidence="2 3">
    <name type="scientific">Athelia psychrophila</name>
    <dbReference type="NCBI Taxonomy" id="1759441"/>
    <lineage>
        <taxon>Eukaryota</taxon>
        <taxon>Fungi</taxon>
        <taxon>Dikarya</taxon>
        <taxon>Basidiomycota</taxon>
        <taxon>Agaricomycotina</taxon>
        <taxon>Agaricomycetes</taxon>
        <taxon>Agaricomycetidae</taxon>
        <taxon>Atheliales</taxon>
        <taxon>Atheliaceae</taxon>
        <taxon>Athelia</taxon>
    </lineage>
</organism>
<evidence type="ECO:0000256" key="1">
    <source>
        <dbReference type="SAM" id="Phobius"/>
    </source>
</evidence>
<gene>
    <name evidence="2" type="ORF">FIBSPDRAFT_459724</name>
</gene>
<accession>A0A166LSM9</accession>
<feature type="transmembrane region" description="Helical" evidence="1">
    <location>
        <begin position="56"/>
        <end position="75"/>
    </location>
</feature>
<keyword evidence="3" id="KW-1185">Reference proteome</keyword>
<keyword evidence="1" id="KW-0812">Transmembrane</keyword>
<evidence type="ECO:0000313" key="3">
    <source>
        <dbReference type="Proteomes" id="UP000076532"/>
    </source>
</evidence>
<proteinExistence type="predicted"/>
<evidence type="ECO:0000313" key="2">
    <source>
        <dbReference type="EMBL" id="KZP23276.1"/>
    </source>
</evidence>
<dbReference type="AlphaFoldDB" id="A0A166LSM9"/>
<reference evidence="2 3" key="1">
    <citation type="journal article" date="2016" name="Mol. Biol. Evol.">
        <title>Comparative Genomics of Early-Diverging Mushroom-Forming Fungi Provides Insights into the Origins of Lignocellulose Decay Capabilities.</title>
        <authorList>
            <person name="Nagy L.G."/>
            <person name="Riley R."/>
            <person name="Tritt A."/>
            <person name="Adam C."/>
            <person name="Daum C."/>
            <person name="Floudas D."/>
            <person name="Sun H."/>
            <person name="Yadav J.S."/>
            <person name="Pangilinan J."/>
            <person name="Larsson K.H."/>
            <person name="Matsuura K."/>
            <person name="Barry K."/>
            <person name="Labutti K."/>
            <person name="Kuo R."/>
            <person name="Ohm R.A."/>
            <person name="Bhattacharya S.S."/>
            <person name="Shirouzu T."/>
            <person name="Yoshinaga Y."/>
            <person name="Martin F.M."/>
            <person name="Grigoriev I.V."/>
            <person name="Hibbett D.S."/>
        </authorList>
    </citation>
    <scope>NUCLEOTIDE SEQUENCE [LARGE SCALE GENOMIC DNA]</scope>
    <source>
        <strain evidence="2 3">CBS 109695</strain>
    </source>
</reference>
<dbReference type="EMBL" id="KV417533">
    <property type="protein sequence ID" value="KZP23276.1"/>
    <property type="molecule type" value="Genomic_DNA"/>
</dbReference>